<name>A0A9W9ZI62_9CNID</name>
<dbReference type="EMBL" id="MU825938">
    <property type="protein sequence ID" value="KAJ7382112.1"/>
    <property type="molecule type" value="Genomic_DNA"/>
</dbReference>
<comment type="caution">
    <text evidence="1">The sequence shown here is derived from an EMBL/GenBank/DDBJ whole genome shotgun (WGS) entry which is preliminary data.</text>
</comment>
<reference evidence="1" key="1">
    <citation type="submission" date="2023-01" db="EMBL/GenBank/DDBJ databases">
        <title>Genome assembly of the deep-sea coral Lophelia pertusa.</title>
        <authorList>
            <person name="Herrera S."/>
            <person name="Cordes E."/>
        </authorList>
    </citation>
    <scope>NUCLEOTIDE SEQUENCE</scope>
    <source>
        <strain evidence="1">USNM1676648</strain>
        <tissue evidence="1">Polyp</tissue>
    </source>
</reference>
<sequence>MTRNQVASDDLKPHFQRIISDCQITNDSETKESFEHPNSLVTKRLVIRNTDMDNNETDSTTLSNTASLEHLIPVESVHKQNADPSAVKTNGDSEYVSLNLHIWKKRTKSDGALYKKRKPNCSDFERKNTADKRTVRSRSAEVCRRPIQDVAGISESPVFFSTIGEWTIVDLNRQVFEKEDASRISYLRKKGTSYKEVEPENVCCIL</sequence>
<organism evidence="1 2">
    <name type="scientific">Desmophyllum pertusum</name>
    <dbReference type="NCBI Taxonomy" id="174260"/>
    <lineage>
        <taxon>Eukaryota</taxon>
        <taxon>Metazoa</taxon>
        <taxon>Cnidaria</taxon>
        <taxon>Anthozoa</taxon>
        <taxon>Hexacorallia</taxon>
        <taxon>Scleractinia</taxon>
        <taxon>Caryophylliina</taxon>
        <taxon>Caryophylliidae</taxon>
        <taxon>Desmophyllum</taxon>
    </lineage>
</organism>
<dbReference type="Proteomes" id="UP001163046">
    <property type="component" value="Unassembled WGS sequence"/>
</dbReference>
<dbReference type="AlphaFoldDB" id="A0A9W9ZI62"/>
<gene>
    <name evidence="1" type="ORF">OS493_036951</name>
</gene>
<keyword evidence="2" id="KW-1185">Reference proteome</keyword>
<dbReference type="OrthoDB" id="5989438at2759"/>
<proteinExistence type="predicted"/>
<protein>
    <submittedName>
        <fullName evidence="1">Uncharacterized protein</fullName>
    </submittedName>
</protein>
<accession>A0A9W9ZI62</accession>
<evidence type="ECO:0000313" key="1">
    <source>
        <dbReference type="EMBL" id="KAJ7382112.1"/>
    </source>
</evidence>
<evidence type="ECO:0000313" key="2">
    <source>
        <dbReference type="Proteomes" id="UP001163046"/>
    </source>
</evidence>